<keyword evidence="4" id="KW-0804">Transcription</keyword>
<dbReference type="eggNOG" id="COG1309">
    <property type="taxonomic scope" value="Bacteria"/>
</dbReference>
<dbReference type="OrthoDB" id="9810250at2"/>
<evidence type="ECO:0000313" key="7">
    <source>
        <dbReference type="EMBL" id="KGP92168.1"/>
    </source>
</evidence>
<evidence type="ECO:0000256" key="1">
    <source>
        <dbReference type="ARBA" id="ARBA00022491"/>
    </source>
</evidence>
<dbReference type="InterPro" id="IPR009057">
    <property type="entry name" value="Homeodomain-like_sf"/>
</dbReference>
<dbReference type="InterPro" id="IPR036271">
    <property type="entry name" value="Tet_transcr_reg_TetR-rel_C_sf"/>
</dbReference>
<name>A0A0A2UZF0_9BACI</name>
<evidence type="ECO:0000256" key="2">
    <source>
        <dbReference type="ARBA" id="ARBA00023015"/>
    </source>
</evidence>
<evidence type="ECO:0000259" key="6">
    <source>
        <dbReference type="PROSITE" id="PS50977"/>
    </source>
</evidence>
<dbReference type="InterPro" id="IPR050624">
    <property type="entry name" value="HTH-type_Tx_Regulator"/>
</dbReference>
<dbReference type="InterPro" id="IPR001647">
    <property type="entry name" value="HTH_TetR"/>
</dbReference>
<keyword evidence="1" id="KW-0678">Repressor</keyword>
<feature type="domain" description="HTH tetR-type" evidence="6">
    <location>
        <begin position="6"/>
        <end position="66"/>
    </location>
</feature>
<dbReference type="SUPFAM" id="SSF46689">
    <property type="entry name" value="Homeodomain-like"/>
    <property type="match status" value="1"/>
</dbReference>
<dbReference type="InterPro" id="IPR039538">
    <property type="entry name" value="BetI_C"/>
</dbReference>
<evidence type="ECO:0000256" key="4">
    <source>
        <dbReference type="ARBA" id="ARBA00023163"/>
    </source>
</evidence>
<keyword evidence="3 5" id="KW-0238">DNA-binding</keyword>
<dbReference type="EMBL" id="AVBG01000003">
    <property type="protein sequence ID" value="KGP92168.1"/>
    <property type="molecule type" value="Genomic_DNA"/>
</dbReference>
<dbReference type="RefSeq" id="WP_036781194.1">
    <property type="nucleotide sequence ID" value="NZ_AVBG01000003.1"/>
</dbReference>
<organism evidence="7 8">
    <name type="scientific">Pontibacillus chungwhensis BH030062</name>
    <dbReference type="NCBI Taxonomy" id="1385513"/>
    <lineage>
        <taxon>Bacteria</taxon>
        <taxon>Bacillati</taxon>
        <taxon>Bacillota</taxon>
        <taxon>Bacilli</taxon>
        <taxon>Bacillales</taxon>
        <taxon>Bacillaceae</taxon>
        <taxon>Pontibacillus</taxon>
    </lineage>
</organism>
<dbReference type="Gene3D" id="1.10.357.10">
    <property type="entry name" value="Tetracycline Repressor, domain 2"/>
    <property type="match status" value="1"/>
</dbReference>
<gene>
    <name evidence="7" type="ORF">N780_00910</name>
</gene>
<dbReference type="STRING" id="1385513.N780_00910"/>
<keyword evidence="8" id="KW-1185">Reference proteome</keyword>
<dbReference type="AlphaFoldDB" id="A0A0A2UZF0"/>
<reference evidence="7 8" key="1">
    <citation type="submission" date="2013-08" db="EMBL/GenBank/DDBJ databases">
        <title>Genome of Pontibacillus chungwhensis.</title>
        <authorList>
            <person name="Wang Q."/>
            <person name="Wang G."/>
        </authorList>
    </citation>
    <scope>NUCLEOTIDE SEQUENCE [LARGE SCALE GENOMIC DNA]</scope>
    <source>
        <strain evidence="7 8">BH030062</strain>
    </source>
</reference>
<dbReference type="PROSITE" id="PS50977">
    <property type="entry name" value="HTH_TETR_2"/>
    <property type="match status" value="1"/>
</dbReference>
<dbReference type="Pfam" id="PF00440">
    <property type="entry name" value="TetR_N"/>
    <property type="match status" value="1"/>
</dbReference>
<protein>
    <submittedName>
        <fullName evidence="7">Transcriptional regulator</fullName>
    </submittedName>
</protein>
<evidence type="ECO:0000256" key="5">
    <source>
        <dbReference type="PROSITE-ProRule" id="PRU00335"/>
    </source>
</evidence>
<dbReference type="GO" id="GO:0003677">
    <property type="term" value="F:DNA binding"/>
    <property type="evidence" value="ECO:0007669"/>
    <property type="project" value="UniProtKB-UniRule"/>
</dbReference>
<sequence>MKKREQQRKEQLLQATFEAIADKGYSSVTLQDISNYAGVSKGVTNYYFKNKEDVFAHLLEWLTNKIYQKEANAVQAADTADDMLSAYVNAVFVGPRENDRFYKVYLDFLSYVPKTPRFQEINQRFYNNCFAIGQSIISKGKSEGKFLNVDTEKGPKAIRSLIDGCIIQWVMSGDHSLHKMYKDLCYESITNMLKD</sequence>
<evidence type="ECO:0000313" key="8">
    <source>
        <dbReference type="Proteomes" id="UP000030153"/>
    </source>
</evidence>
<dbReference type="PANTHER" id="PTHR43479:SF11">
    <property type="entry name" value="ACREF_ENVCD OPERON REPRESSOR-RELATED"/>
    <property type="match status" value="1"/>
</dbReference>
<proteinExistence type="predicted"/>
<dbReference type="SUPFAM" id="SSF48498">
    <property type="entry name" value="Tetracyclin repressor-like, C-terminal domain"/>
    <property type="match status" value="1"/>
</dbReference>
<dbReference type="Proteomes" id="UP000030153">
    <property type="component" value="Unassembled WGS sequence"/>
</dbReference>
<dbReference type="PRINTS" id="PR00455">
    <property type="entry name" value="HTHTETR"/>
</dbReference>
<feature type="DNA-binding region" description="H-T-H motif" evidence="5">
    <location>
        <begin position="29"/>
        <end position="48"/>
    </location>
</feature>
<accession>A0A0A2UZF0</accession>
<keyword evidence="2" id="KW-0805">Transcription regulation</keyword>
<evidence type="ECO:0000256" key="3">
    <source>
        <dbReference type="ARBA" id="ARBA00023125"/>
    </source>
</evidence>
<dbReference type="Pfam" id="PF13977">
    <property type="entry name" value="TetR_C_6"/>
    <property type="match status" value="1"/>
</dbReference>
<comment type="caution">
    <text evidence="7">The sequence shown here is derived from an EMBL/GenBank/DDBJ whole genome shotgun (WGS) entry which is preliminary data.</text>
</comment>
<dbReference type="PANTHER" id="PTHR43479">
    <property type="entry name" value="ACREF/ENVCD OPERON REPRESSOR-RELATED"/>
    <property type="match status" value="1"/>
</dbReference>